<accession>A0ABY4QKE2</accession>
<dbReference type="GO" id="GO:0008233">
    <property type="term" value="F:peptidase activity"/>
    <property type="evidence" value="ECO:0007669"/>
    <property type="project" value="UniProtKB-KW"/>
</dbReference>
<evidence type="ECO:0000313" key="3">
    <source>
        <dbReference type="EMBL" id="UQX10311.1"/>
    </source>
</evidence>
<dbReference type="Pfam" id="PF01750">
    <property type="entry name" value="HycI"/>
    <property type="match status" value="1"/>
</dbReference>
<dbReference type="CDD" id="cd00518">
    <property type="entry name" value="H2MP"/>
    <property type="match status" value="1"/>
</dbReference>
<dbReference type="PANTHER" id="PTHR30302:SF1">
    <property type="entry name" value="HYDROGENASE 2 MATURATION PROTEASE"/>
    <property type="match status" value="1"/>
</dbReference>
<evidence type="ECO:0000313" key="4">
    <source>
        <dbReference type="Proteomes" id="UP001056610"/>
    </source>
</evidence>
<evidence type="ECO:0000256" key="2">
    <source>
        <dbReference type="ARBA" id="ARBA00022801"/>
    </source>
</evidence>
<keyword evidence="2" id="KW-0378">Hydrolase</keyword>
<dbReference type="EMBL" id="CP097320">
    <property type="protein sequence ID" value="UQX10311.1"/>
    <property type="molecule type" value="Genomic_DNA"/>
</dbReference>
<sequence>MNRLVIGIGNSYRRDDGVGLAVADEIAKRGLPGVRVLTAIGEPGAILDAWTGAALAVVIDAAVDAGSTPGCVRRWTPGDAASTAVVSSHALGLPQTYALGEALGQLPDALVVFTVDVADTGDGVGLSPAVAAAVPTLGTAVLAELDRWIRR</sequence>
<dbReference type="GO" id="GO:0006508">
    <property type="term" value="P:proteolysis"/>
    <property type="evidence" value="ECO:0007669"/>
    <property type="project" value="UniProtKB-KW"/>
</dbReference>
<dbReference type="Proteomes" id="UP001056610">
    <property type="component" value="Chromosome"/>
</dbReference>
<dbReference type="PANTHER" id="PTHR30302">
    <property type="entry name" value="HYDROGENASE 1 MATURATION PROTEASE"/>
    <property type="match status" value="1"/>
</dbReference>
<keyword evidence="4" id="KW-1185">Reference proteome</keyword>
<name>A0ABY4QKE2_9MYCO</name>
<dbReference type="RefSeq" id="WP_219068916.1">
    <property type="nucleotide sequence ID" value="NZ_CAJUXY010000045.1"/>
</dbReference>
<gene>
    <name evidence="3" type="ORF">M5I08_19565</name>
</gene>
<dbReference type="NCBIfam" id="TIGR00072">
    <property type="entry name" value="hydrog_prot"/>
    <property type="match status" value="1"/>
</dbReference>
<reference evidence="3" key="1">
    <citation type="submission" date="2022-05" db="EMBL/GenBank/DDBJ databases">
        <title>A methanotrophic Mycobacterium dominates a cave microbial ecosystem.</title>
        <authorList>
            <person name="Van Spanning R.J.M."/>
            <person name="Guan Q."/>
            <person name="Melkonian C."/>
            <person name="Gallant J."/>
            <person name="Polerecky L."/>
            <person name="Flot J.-F."/>
            <person name="Brandt B.W."/>
            <person name="Braster M."/>
            <person name="Iturbe Espinoza P."/>
            <person name="Aerts J."/>
            <person name="Meima-Franke M."/>
            <person name="Piersma S.R."/>
            <person name="Bunduc C."/>
            <person name="Ummels R."/>
            <person name="Pain A."/>
            <person name="Fleming E.J."/>
            <person name="van der Wel N."/>
            <person name="Gherman V.D."/>
            <person name="Sarbu S.M."/>
            <person name="Bodelier P.L.E."/>
            <person name="Bitter W."/>
        </authorList>
    </citation>
    <scope>NUCLEOTIDE SEQUENCE</scope>
    <source>
        <strain evidence="3">Sulfur Cave</strain>
    </source>
</reference>
<proteinExistence type="predicted"/>
<keyword evidence="1 3" id="KW-0645">Protease</keyword>
<dbReference type="InterPro" id="IPR000671">
    <property type="entry name" value="Peptidase_A31"/>
</dbReference>
<protein>
    <submittedName>
        <fullName evidence="3">Hydrogenase maturation protease</fullName>
    </submittedName>
</protein>
<organism evidence="3 4">
    <name type="scientific">Candidatus Mycobacterium methanotrophicum</name>
    <dbReference type="NCBI Taxonomy" id="2943498"/>
    <lineage>
        <taxon>Bacteria</taxon>
        <taxon>Bacillati</taxon>
        <taxon>Actinomycetota</taxon>
        <taxon>Actinomycetes</taxon>
        <taxon>Mycobacteriales</taxon>
        <taxon>Mycobacteriaceae</taxon>
        <taxon>Mycobacterium</taxon>
    </lineage>
</organism>
<evidence type="ECO:0000256" key="1">
    <source>
        <dbReference type="ARBA" id="ARBA00022670"/>
    </source>
</evidence>